<dbReference type="AlphaFoldDB" id="A0A3M2SD39"/>
<comment type="caution">
    <text evidence="2">The sequence shown here is derived from an EMBL/GenBank/DDBJ whole genome shotgun (WGS) entry which is preliminary data.</text>
</comment>
<accession>A0A3M2SD39</accession>
<evidence type="ECO:0000313" key="3">
    <source>
        <dbReference type="Proteomes" id="UP000277212"/>
    </source>
</evidence>
<feature type="compositionally biased region" description="Polar residues" evidence="1">
    <location>
        <begin position="120"/>
        <end position="135"/>
    </location>
</feature>
<dbReference type="EMBL" id="NKUJ01000064">
    <property type="protein sequence ID" value="RMJ15487.1"/>
    <property type="molecule type" value="Genomic_DNA"/>
</dbReference>
<dbReference type="OrthoDB" id="5100048at2759"/>
<feature type="region of interest" description="Disordered" evidence="1">
    <location>
        <begin position="106"/>
        <end position="157"/>
    </location>
</feature>
<feature type="compositionally biased region" description="Low complexity" evidence="1">
    <location>
        <begin position="106"/>
        <end position="119"/>
    </location>
</feature>
<evidence type="ECO:0000256" key="1">
    <source>
        <dbReference type="SAM" id="MobiDB-lite"/>
    </source>
</evidence>
<dbReference type="Proteomes" id="UP000277212">
    <property type="component" value="Unassembled WGS sequence"/>
</dbReference>
<reference evidence="2 3" key="1">
    <citation type="submission" date="2017-06" db="EMBL/GenBank/DDBJ databases">
        <title>Comparative genomic analysis of Ambrosia Fusariam Clade fungi.</title>
        <authorList>
            <person name="Stajich J.E."/>
            <person name="Carrillo J."/>
            <person name="Kijimoto T."/>
            <person name="Eskalen A."/>
            <person name="O'Donnell K."/>
            <person name="Kasson M."/>
        </authorList>
    </citation>
    <scope>NUCLEOTIDE SEQUENCE [LARGE SCALE GENOMIC DNA]</scope>
    <source>
        <strain evidence="2">UCR3666</strain>
    </source>
</reference>
<keyword evidence="3" id="KW-1185">Reference proteome</keyword>
<sequence length="157" mass="17494">MATEIARPSTPEGRRRDDDPVFSTPTSKADLGLKLALIQQRHYANVSEPTTPTCGADVERELVAMKKQQDDFFDDYAFIMRKANKWMDEQKVKIEKMERECAQLRAQAAELEGEGQQAETSSVPETTSASGSLENSRGRKRKSIGEGEGSEAQKKRA</sequence>
<gene>
    <name evidence="2" type="ORF">CDV36_004843</name>
</gene>
<evidence type="ECO:0000313" key="2">
    <source>
        <dbReference type="EMBL" id="RMJ15487.1"/>
    </source>
</evidence>
<organism evidence="2 3">
    <name type="scientific">Fusarium kuroshium</name>
    <dbReference type="NCBI Taxonomy" id="2010991"/>
    <lineage>
        <taxon>Eukaryota</taxon>
        <taxon>Fungi</taxon>
        <taxon>Dikarya</taxon>
        <taxon>Ascomycota</taxon>
        <taxon>Pezizomycotina</taxon>
        <taxon>Sordariomycetes</taxon>
        <taxon>Hypocreomycetidae</taxon>
        <taxon>Hypocreales</taxon>
        <taxon>Nectriaceae</taxon>
        <taxon>Fusarium</taxon>
        <taxon>Fusarium solani species complex</taxon>
    </lineage>
</organism>
<feature type="region of interest" description="Disordered" evidence="1">
    <location>
        <begin position="1"/>
        <end position="27"/>
    </location>
</feature>
<proteinExistence type="predicted"/>
<protein>
    <submittedName>
        <fullName evidence="2">Uncharacterized protein</fullName>
    </submittedName>
</protein>
<name>A0A3M2SD39_9HYPO</name>